<sequence>MQDAPDDVPAGAVGEGGEHPVDVVHVHSYNHVVVRYAGVVATTTPRRESRPGNPIEPTLLSASGLTPRG</sequence>
<gene>
    <name evidence="2" type="ORF">CBZ_34530</name>
</gene>
<dbReference type="Proteomes" id="UP000289954">
    <property type="component" value="Unassembled WGS sequence"/>
</dbReference>
<name>A0A402DWA1_9CELL</name>
<feature type="region of interest" description="Disordered" evidence="1">
    <location>
        <begin position="42"/>
        <end position="69"/>
    </location>
</feature>
<proteinExistence type="predicted"/>
<feature type="compositionally biased region" description="Polar residues" evidence="1">
    <location>
        <begin position="60"/>
        <end position="69"/>
    </location>
</feature>
<organism evidence="2 3">
    <name type="scientific">Cellulomonas biazotea</name>
    <dbReference type="NCBI Taxonomy" id="1709"/>
    <lineage>
        <taxon>Bacteria</taxon>
        <taxon>Bacillati</taxon>
        <taxon>Actinomycetota</taxon>
        <taxon>Actinomycetes</taxon>
        <taxon>Micrococcales</taxon>
        <taxon>Cellulomonadaceae</taxon>
        <taxon>Cellulomonas</taxon>
    </lineage>
</organism>
<reference evidence="2 3" key="1">
    <citation type="submission" date="2019-01" db="EMBL/GenBank/DDBJ databases">
        <title>Draft genome sequence of Cellulomonas takizawaensis strain TKZ-21.</title>
        <authorList>
            <person name="Yamamura H."/>
            <person name="Hayashi T."/>
            <person name="Hamada M."/>
            <person name="Serisawa Y."/>
            <person name="Matsuyama K."/>
            <person name="Nakagawa Y."/>
            <person name="Otoguro M."/>
            <person name="Yanagida F."/>
            <person name="Hayakawa M."/>
        </authorList>
    </citation>
    <scope>NUCLEOTIDE SEQUENCE [LARGE SCALE GENOMIC DNA]</scope>
    <source>
        <strain evidence="2 3">NBRC12680</strain>
    </source>
</reference>
<keyword evidence="3" id="KW-1185">Reference proteome</keyword>
<protein>
    <submittedName>
        <fullName evidence="2">Uncharacterized protein</fullName>
    </submittedName>
</protein>
<evidence type="ECO:0000313" key="3">
    <source>
        <dbReference type="Proteomes" id="UP000289954"/>
    </source>
</evidence>
<dbReference type="AlphaFoldDB" id="A0A402DWA1"/>
<evidence type="ECO:0000256" key="1">
    <source>
        <dbReference type="SAM" id="MobiDB-lite"/>
    </source>
</evidence>
<accession>A0A402DWA1</accession>
<comment type="caution">
    <text evidence="2">The sequence shown here is derived from an EMBL/GenBank/DDBJ whole genome shotgun (WGS) entry which is preliminary data.</text>
</comment>
<evidence type="ECO:0000313" key="2">
    <source>
        <dbReference type="EMBL" id="GCE78397.1"/>
    </source>
</evidence>
<dbReference type="EMBL" id="BIMR01000405">
    <property type="protein sequence ID" value="GCE78397.1"/>
    <property type="molecule type" value="Genomic_DNA"/>
</dbReference>